<dbReference type="UniPathway" id="UPA00252">
    <property type="reaction ID" value="UER00325"/>
</dbReference>
<dbReference type="InterPro" id="IPR033659">
    <property type="entry name" value="Ferrochelatase_N"/>
</dbReference>
<evidence type="ECO:0000256" key="1">
    <source>
        <dbReference type="ARBA" id="ARBA00007718"/>
    </source>
</evidence>
<dbReference type="KEGG" id="sdeo:D0436_12965"/>
<dbReference type="EC" id="4.98.1.1" evidence="9 10"/>
<evidence type="ECO:0000256" key="9">
    <source>
        <dbReference type="HAMAP-Rule" id="MF_00323"/>
    </source>
</evidence>
<comment type="catalytic activity">
    <reaction evidence="8">
        <text>Fe-coproporphyrin III + 2 H(+) = coproporphyrin III + Fe(2+)</text>
        <dbReference type="Rhea" id="RHEA:49572"/>
        <dbReference type="ChEBI" id="CHEBI:15378"/>
        <dbReference type="ChEBI" id="CHEBI:29033"/>
        <dbReference type="ChEBI" id="CHEBI:68438"/>
        <dbReference type="ChEBI" id="CHEBI:131725"/>
        <dbReference type="EC" id="4.99.1.9"/>
    </reaction>
    <physiologicalReaction direction="right-to-left" evidence="8">
        <dbReference type="Rhea" id="RHEA:49574"/>
    </physiologicalReaction>
</comment>
<evidence type="ECO:0000256" key="2">
    <source>
        <dbReference type="ARBA" id="ARBA00022490"/>
    </source>
</evidence>
<dbReference type="PROSITE" id="PS00534">
    <property type="entry name" value="FERROCHELATASE"/>
    <property type="match status" value="1"/>
</dbReference>
<comment type="subcellular location">
    <subcellularLocation>
        <location evidence="9 10">Cytoplasm</location>
    </subcellularLocation>
</comment>
<dbReference type="HAMAP" id="MF_00323">
    <property type="entry name" value="Ferrochelatase"/>
    <property type="match status" value="1"/>
</dbReference>
<dbReference type="InterPro" id="IPR019772">
    <property type="entry name" value="Ferrochelatase_AS"/>
</dbReference>
<evidence type="ECO:0000256" key="7">
    <source>
        <dbReference type="ARBA" id="ARBA00023244"/>
    </source>
</evidence>
<keyword evidence="3 9" id="KW-0479">Metal-binding</keyword>
<keyword evidence="7 9" id="KW-0627">Porphyrin biosynthesis</keyword>
<keyword evidence="2 9" id="KW-0963">Cytoplasm</keyword>
<dbReference type="GO" id="GO:0006783">
    <property type="term" value="P:heme biosynthetic process"/>
    <property type="evidence" value="ECO:0007669"/>
    <property type="project" value="UniProtKB-UniRule"/>
</dbReference>
<name>A0A5B8R736_9GAMM</name>
<dbReference type="RefSeq" id="WP_023265733.1">
    <property type="nucleotide sequence ID" value="NZ_BSOL01000005.1"/>
</dbReference>
<evidence type="ECO:0000256" key="3">
    <source>
        <dbReference type="ARBA" id="ARBA00022723"/>
    </source>
</evidence>
<feature type="binding site" evidence="9">
    <location>
        <position position="296"/>
    </location>
    <ligand>
        <name>Fe(2+)</name>
        <dbReference type="ChEBI" id="CHEBI:29033"/>
    </ligand>
</feature>
<dbReference type="PANTHER" id="PTHR11108:SF1">
    <property type="entry name" value="FERROCHELATASE, MITOCHONDRIAL"/>
    <property type="match status" value="1"/>
</dbReference>
<dbReference type="NCBIfam" id="TIGR00109">
    <property type="entry name" value="hemH"/>
    <property type="match status" value="1"/>
</dbReference>
<organism evidence="11 12">
    <name type="scientific">Shewanella decolorationis</name>
    <dbReference type="NCBI Taxonomy" id="256839"/>
    <lineage>
        <taxon>Bacteria</taxon>
        <taxon>Pseudomonadati</taxon>
        <taxon>Pseudomonadota</taxon>
        <taxon>Gammaproteobacteria</taxon>
        <taxon>Alteromonadales</taxon>
        <taxon>Shewanellaceae</taxon>
        <taxon>Shewanella</taxon>
    </lineage>
</organism>
<comment type="similarity">
    <text evidence="1 9 10">Belongs to the ferrochelatase family.</text>
</comment>
<dbReference type="Gene3D" id="3.40.50.1400">
    <property type="match status" value="2"/>
</dbReference>
<comment type="function">
    <text evidence="9 10">Catalyzes the ferrous insertion into protoporphyrin IX.</text>
</comment>
<dbReference type="CDD" id="cd00419">
    <property type="entry name" value="Ferrochelatase_C"/>
    <property type="match status" value="1"/>
</dbReference>
<dbReference type="PANTHER" id="PTHR11108">
    <property type="entry name" value="FERROCHELATASE"/>
    <property type="match status" value="1"/>
</dbReference>
<keyword evidence="4 9" id="KW-0408">Iron</keyword>
<dbReference type="InterPro" id="IPR033644">
    <property type="entry name" value="Ferrochelatase_C"/>
</dbReference>
<proteinExistence type="inferred from homology"/>
<comment type="pathway">
    <text evidence="9 10">Porphyrin-containing compound metabolism; protoheme biosynthesis; protoheme from protoporphyrin-IX: step 1/1.</text>
</comment>
<evidence type="ECO:0000313" key="11">
    <source>
        <dbReference type="EMBL" id="QDZ93249.2"/>
    </source>
</evidence>
<dbReference type="SUPFAM" id="SSF53800">
    <property type="entry name" value="Chelatase"/>
    <property type="match status" value="1"/>
</dbReference>
<feature type="binding site" evidence="9">
    <location>
        <position position="215"/>
    </location>
    <ligand>
        <name>Fe(2+)</name>
        <dbReference type="ChEBI" id="CHEBI:29033"/>
    </ligand>
</feature>
<evidence type="ECO:0000256" key="10">
    <source>
        <dbReference type="RuleBase" id="RU000607"/>
    </source>
</evidence>
<gene>
    <name evidence="9 11" type="primary">hemH</name>
    <name evidence="11" type="ORF">D0436_12965</name>
</gene>
<keyword evidence="5 9" id="KW-0350">Heme biosynthesis</keyword>
<dbReference type="GO" id="GO:0046872">
    <property type="term" value="F:metal ion binding"/>
    <property type="evidence" value="ECO:0007669"/>
    <property type="project" value="UniProtKB-KW"/>
</dbReference>
<protein>
    <recommendedName>
        <fullName evidence="9 10">Ferrochelatase</fullName>
        <ecNumber evidence="9 10">4.98.1.1</ecNumber>
    </recommendedName>
    <alternativeName>
        <fullName evidence="9">Heme synthase</fullName>
    </alternativeName>
    <alternativeName>
        <fullName evidence="9">Protoheme ferro-lyase</fullName>
    </alternativeName>
</protein>
<comment type="catalytic activity">
    <reaction evidence="9 10">
        <text>heme b + 2 H(+) = protoporphyrin IX + Fe(2+)</text>
        <dbReference type="Rhea" id="RHEA:22584"/>
        <dbReference type="ChEBI" id="CHEBI:15378"/>
        <dbReference type="ChEBI" id="CHEBI:29033"/>
        <dbReference type="ChEBI" id="CHEBI:57306"/>
        <dbReference type="ChEBI" id="CHEBI:60344"/>
        <dbReference type="EC" id="4.98.1.1"/>
    </reaction>
</comment>
<reference evidence="11 12" key="1">
    <citation type="journal article" date="2019" name="Ecotoxicol. Environ. Saf.">
        <title>Microbial characterization of heavy metal resistant bacterial strains isolated from an electroplating wastewater treatment plant.</title>
        <authorList>
            <person name="Cai X."/>
            <person name="Zheng X."/>
            <person name="Zhang D."/>
            <person name="Iqbal W."/>
            <person name="Liu C."/>
            <person name="Yang B."/>
            <person name="Zhao X."/>
            <person name="Lu X."/>
            <person name="Mao Y."/>
        </authorList>
    </citation>
    <scope>NUCLEOTIDE SEQUENCE [LARGE SCALE GENOMIC DNA]</scope>
    <source>
        <strain evidence="11 12">Ni1-3</strain>
    </source>
</reference>
<dbReference type="Proteomes" id="UP000321124">
    <property type="component" value="Chromosome"/>
</dbReference>
<evidence type="ECO:0000256" key="6">
    <source>
        <dbReference type="ARBA" id="ARBA00023239"/>
    </source>
</evidence>
<dbReference type="EMBL" id="CP031775">
    <property type="protein sequence ID" value="QDZ93249.2"/>
    <property type="molecule type" value="Genomic_DNA"/>
</dbReference>
<accession>A0A5B8R736</accession>
<dbReference type="GO" id="GO:0004325">
    <property type="term" value="F:ferrochelatase activity"/>
    <property type="evidence" value="ECO:0007669"/>
    <property type="project" value="UniProtKB-UniRule"/>
</dbReference>
<evidence type="ECO:0000313" key="12">
    <source>
        <dbReference type="Proteomes" id="UP000321124"/>
    </source>
</evidence>
<dbReference type="FunFam" id="3.40.50.1400:FF:000002">
    <property type="entry name" value="Ferrochelatase"/>
    <property type="match status" value="1"/>
</dbReference>
<dbReference type="InterPro" id="IPR001015">
    <property type="entry name" value="Ferrochelatase"/>
</dbReference>
<evidence type="ECO:0000256" key="5">
    <source>
        <dbReference type="ARBA" id="ARBA00023133"/>
    </source>
</evidence>
<keyword evidence="6 9" id="KW-0456">Lyase</keyword>
<dbReference type="CDD" id="cd03411">
    <property type="entry name" value="Ferrochelatase_N"/>
    <property type="match status" value="1"/>
</dbReference>
<dbReference type="Pfam" id="PF00762">
    <property type="entry name" value="Ferrochelatase"/>
    <property type="match status" value="1"/>
</dbReference>
<evidence type="ECO:0000256" key="8">
    <source>
        <dbReference type="ARBA" id="ARBA00024536"/>
    </source>
</evidence>
<evidence type="ECO:0000256" key="4">
    <source>
        <dbReference type="ARBA" id="ARBA00023004"/>
    </source>
</evidence>
<dbReference type="GO" id="GO:0005737">
    <property type="term" value="C:cytoplasm"/>
    <property type="evidence" value="ECO:0007669"/>
    <property type="project" value="UniProtKB-SubCell"/>
</dbReference>
<dbReference type="AlphaFoldDB" id="A0A5B8R736"/>
<sequence length="348" mass="38985">MLACRGIWLIKGNTLTSPSPAFGVLLVNLGTPDEPTPKAVKRFLKQFLSDPRVVDLSPWLWQPILQGIILNTRPAKVAKLYQSVWTEQGSPLMVISEQQAQKLATDLSATFNQTIPVELGMSYGNPSIESGFAKLKAQGAERIVVLPLYPQYSCSTVASVFDAVAQYFTQVRDIPELRFSKQYFDHEAYIAALAHSVKRHWKTHGQADKLILSFHGIPLRYATEGDPYPEQCRATAKLLAQALELTEGQWQVCFQSRFGKEEWLTPYADELLADLPRQGVKSVDVICPAFATDCLETLEEISIGGKETFLHAGGEAYHFIPCLNDDELHIELLRQLVQEQAQPWIRAE</sequence>